<reference evidence="1" key="1">
    <citation type="journal article" date="2023" name="Mol. Phylogenet. Evol.">
        <title>Genome-scale phylogeny and comparative genomics of the fungal order Sordariales.</title>
        <authorList>
            <person name="Hensen N."/>
            <person name="Bonometti L."/>
            <person name="Westerberg I."/>
            <person name="Brannstrom I.O."/>
            <person name="Guillou S."/>
            <person name="Cros-Aarteil S."/>
            <person name="Calhoun S."/>
            <person name="Haridas S."/>
            <person name="Kuo A."/>
            <person name="Mondo S."/>
            <person name="Pangilinan J."/>
            <person name="Riley R."/>
            <person name="LaButti K."/>
            <person name="Andreopoulos B."/>
            <person name="Lipzen A."/>
            <person name="Chen C."/>
            <person name="Yan M."/>
            <person name="Daum C."/>
            <person name="Ng V."/>
            <person name="Clum A."/>
            <person name="Steindorff A."/>
            <person name="Ohm R.A."/>
            <person name="Martin F."/>
            <person name="Silar P."/>
            <person name="Natvig D.O."/>
            <person name="Lalanne C."/>
            <person name="Gautier V."/>
            <person name="Ament-Velasquez S.L."/>
            <person name="Kruys A."/>
            <person name="Hutchinson M.I."/>
            <person name="Powell A.J."/>
            <person name="Barry K."/>
            <person name="Miller A.N."/>
            <person name="Grigoriev I.V."/>
            <person name="Debuchy R."/>
            <person name="Gladieux P."/>
            <person name="Hiltunen Thoren M."/>
            <person name="Johannesson H."/>
        </authorList>
    </citation>
    <scope>NUCLEOTIDE SEQUENCE</scope>
    <source>
        <strain evidence="1">CBS 560.94</strain>
    </source>
</reference>
<protein>
    <submittedName>
        <fullName evidence="1">Uncharacterized protein</fullName>
    </submittedName>
</protein>
<evidence type="ECO:0000313" key="3">
    <source>
        <dbReference type="Proteomes" id="UP001278500"/>
    </source>
</evidence>
<comment type="caution">
    <text evidence="1">The sequence shown here is derived from an EMBL/GenBank/DDBJ whole genome shotgun (WGS) entry which is preliminary data.</text>
</comment>
<accession>A0AAE0J172</accession>
<dbReference type="Proteomes" id="UP001278500">
    <property type="component" value="Unassembled WGS sequence"/>
</dbReference>
<keyword evidence="3" id="KW-1185">Reference proteome</keyword>
<name>A0AAE0J172_9PEZI</name>
<organism evidence="1 3">
    <name type="scientific">Neurospora tetraspora</name>
    <dbReference type="NCBI Taxonomy" id="94610"/>
    <lineage>
        <taxon>Eukaryota</taxon>
        <taxon>Fungi</taxon>
        <taxon>Dikarya</taxon>
        <taxon>Ascomycota</taxon>
        <taxon>Pezizomycotina</taxon>
        <taxon>Sordariomycetes</taxon>
        <taxon>Sordariomycetidae</taxon>
        <taxon>Sordariales</taxon>
        <taxon>Sordariaceae</taxon>
        <taxon>Neurospora</taxon>
    </lineage>
</organism>
<dbReference type="AlphaFoldDB" id="A0AAE0J172"/>
<dbReference type="InterPro" id="IPR029063">
    <property type="entry name" value="SAM-dependent_MTases_sf"/>
</dbReference>
<dbReference type="SUPFAM" id="SSF53335">
    <property type="entry name" value="S-adenosyl-L-methionine-dependent methyltransferases"/>
    <property type="match status" value="1"/>
</dbReference>
<dbReference type="EMBL" id="JAUEPP010000011">
    <property type="protein sequence ID" value="KAK3334438.1"/>
    <property type="molecule type" value="Genomic_DNA"/>
</dbReference>
<dbReference type="GeneID" id="87866174"/>
<reference evidence="1" key="2">
    <citation type="submission" date="2023-06" db="EMBL/GenBank/DDBJ databases">
        <authorList>
            <consortium name="Lawrence Berkeley National Laboratory"/>
            <person name="Haridas S."/>
            <person name="Hensen N."/>
            <person name="Bonometti L."/>
            <person name="Westerberg I."/>
            <person name="Brannstrom I.O."/>
            <person name="Guillou S."/>
            <person name="Cros-Aarteil S."/>
            <person name="Calhoun S."/>
            <person name="Kuo A."/>
            <person name="Mondo S."/>
            <person name="Pangilinan J."/>
            <person name="Riley R."/>
            <person name="Labutti K."/>
            <person name="Andreopoulos B."/>
            <person name="Lipzen A."/>
            <person name="Chen C."/>
            <person name="Yanf M."/>
            <person name="Daum C."/>
            <person name="Ng V."/>
            <person name="Clum A."/>
            <person name="Steindorff A."/>
            <person name="Ohm R."/>
            <person name="Martin F."/>
            <person name="Silar P."/>
            <person name="Natvig D."/>
            <person name="Lalanne C."/>
            <person name="Gautier V."/>
            <person name="Ament-Velasquez S.L."/>
            <person name="Kruys A."/>
            <person name="Hutchinson M.I."/>
            <person name="Powell A.J."/>
            <person name="Barry K."/>
            <person name="Miller A.N."/>
            <person name="Grigoriev I.V."/>
            <person name="Debuchy R."/>
            <person name="Gladieux P."/>
            <person name="Thoren M.H."/>
            <person name="Johannesson H."/>
        </authorList>
    </citation>
    <scope>NUCLEOTIDE SEQUENCE</scope>
    <source>
        <strain evidence="1">CBS 560.94</strain>
    </source>
</reference>
<sequence>MEKAGFVNITVKEFYIPVGIWHKDKELAEKGLWWKVSYARGNSLLGYLNYIFNVVMGWTPEETAVYAKHLRKELNNPNIHAYFKGRTVYDRKPQPGEVPEPN</sequence>
<evidence type="ECO:0000313" key="1">
    <source>
        <dbReference type="EMBL" id="KAK3334266.1"/>
    </source>
</evidence>
<dbReference type="EMBL" id="JAUEPP010000014">
    <property type="protein sequence ID" value="KAK3334266.1"/>
    <property type="molecule type" value="Genomic_DNA"/>
</dbReference>
<proteinExistence type="predicted"/>
<evidence type="ECO:0000313" key="2">
    <source>
        <dbReference type="EMBL" id="KAK3334438.1"/>
    </source>
</evidence>
<gene>
    <name evidence="2" type="ORF">B0H65DRAFT_534960</name>
    <name evidence="1" type="ORF">B0H65DRAFT_535022</name>
</gene>
<dbReference type="RefSeq" id="XP_062676604.1">
    <property type="nucleotide sequence ID" value="XM_062829020.1"/>
</dbReference>